<evidence type="ECO:0000313" key="1">
    <source>
        <dbReference type="EMBL" id="WNQ12199.1"/>
    </source>
</evidence>
<protein>
    <submittedName>
        <fullName evidence="1">Uncharacterized protein</fullName>
    </submittedName>
</protein>
<dbReference type="Proteomes" id="UP001305702">
    <property type="component" value="Chromosome"/>
</dbReference>
<evidence type="ECO:0000313" key="2">
    <source>
        <dbReference type="Proteomes" id="UP001305702"/>
    </source>
</evidence>
<proteinExistence type="predicted"/>
<dbReference type="AlphaFoldDB" id="A0AA96LFG0"/>
<dbReference type="EMBL" id="CP130318">
    <property type="protein sequence ID" value="WNQ12199.1"/>
    <property type="molecule type" value="Genomic_DNA"/>
</dbReference>
<dbReference type="RefSeq" id="WP_315605976.1">
    <property type="nucleotide sequence ID" value="NZ_CP130318.1"/>
</dbReference>
<dbReference type="KEGG" id="paun:MJA45_03870"/>
<reference evidence="1 2" key="1">
    <citation type="submission" date="2022-02" db="EMBL/GenBank/DDBJ databases">
        <title>Paenibacillus sp. MBLB1776 Whole Genome Shotgun Sequencing.</title>
        <authorList>
            <person name="Hwang C.Y."/>
            <person name="Cho E.-S."/>
            <person name="Seo M.-J."/>
        </authorList>
    </citation>
    <scope>NUCLEOTIDE SEQUENCE [LARGE SCALE GENOMIC DNA]</scope>
    <source>
        <strain evidence="1 2">MBLB1776</strain>
    </source>
</reference>
<sequence>MGEKIATGWLKMTYEIGFDEFEKFFSDMEVAISVRKKRVEDDFEEQSKGLDDESKDEMFEYMYLDDYTTINKSFPNILKRSMVISCYSFFEVQLKNLCDVLHRRYRFSSLGRKKNFGIIQSKDYLIKTTDTFASLFESRLWEQVNEIRQIRNFIAHEGKSIVESGTELYRIILSLDNMINLVHFTTRESGKVSRIQL</sequence>
<keyword evidence="2" id="KW-1185">Reference proteome</keyword>
<gene>
    <name evidence="1" type="ORF">MJA45_03870</name>
</gene>
<accession>A0AA96LFG0</accession>
<organism evidence="1 2">
    <name type="scientific">Paenibacillus aurantius</name>
    <dbReference type="NCBI Taxonomy" id="2918900"/>
    <lineage>
        <taxon>Bacteria</taxon>
        <taxon>Bacillati</taxon>
        <taxon>Bacillota</taxon>
        <taxon>Bacilli</taxon>
        <taxon>Bacillales</taxon>
        <taxon>Paenibacillaceae</taxon>
        <taxon>Paenibacillus</taxon>
    </lineage>
</organism>
<name>A0AA96LFG0_9BACL</name>